<feature type="domain" description="Cytoskeleton-associated protein 2 C-terminal" evidence="7">
    <location>
        <begin position="309"/>
        <end position="466"/>
    </location>
</feature>
<comment type="subcellular location">
    <subcellularLocation>
        <location evidence="1">Cytoplasm</location>
        <location evidence="1">Cytoskeleton</location>
    </subcellularLocation>
</comment>
<dbReference type="InterPro" id="IPR029197">
    <property type="entry name" value="CKAP2_C"/>
</dbReference>
<feature type="compositionally biased region" description="Low complexity" evidence="6">
    <location>
        <begin position="84"/>
        <end position="101"/>
    </location>
</feature>
<dbReference type="Ensembl" id="ENSSORT00005005675.1">
    <property type="protein sequence ID" value="ENSSORP00005005489.1"/>
    <property type="gene ID" value="ENSSORG00005003280.1"/>
</dbReference>
<evidence type="ECO:0000256" key="5">
    <source>
        <dbReference type="ARBA" id="ARBA00023212"/>
    </source>
</evidence>
<dbReference type="GO" id="GO:0007026">
    <property type="term" value="P:negative regulation of microtubule depolymerization"/>
    <property type="evidence" value="ECO:0007669"/>
    <property type="project" value="TreeGrafter"/>
</dbReference>
<dbReference type="PANTHER" id="PTHR16076">
    <property type="entry name" value="CYTOSKELETON ASSOCIATED PROTEIN 2-RELATED"/>
    <property type="match status" value="1"/>
</dbReference>
<feature type="compositionally biased region" description="Basic and acidic residues" evidence="6">
    <location>
        <begin position="323"/>
        <end position="341"/>
    </location>
</feature>
<evidence type="ECO:0000313" key="8">
    <source>
        <dbReference type="Ensembl" id="ENSSORP00005005489.1"/>
    </source>
</evidence>
<dbReference type="Pfam" id="PF15297">
    <property type="entry name" value="CKAP2_C"/>
    <property type="match status" value="1"/>
</dbReference>
<name>A0A672YLN7_9TELE</name>
<evidence type="ECO:0000256" key="1">
    <source>
        <dbReference type="ARBA" id="ARBA00004245"/>
    </source>
</evidence>
<reference evidence="8" key="3">
    <citation type="submission" date="2025-09" db="UniProtKB">
        <authorList>
            <consortium name="Ensembl"/>
        </authorList>
    </citation>
    <scope>IDENTIFICATION</scope>
</reference>
<evidence type="ECO:0000313" key="9">
    <source>
        <dbReference type="Proteomes" id="UP000472271"/>
    </source>
</evidence>
<reference evidence="8" key="2">
    <citation type="submission" date="2025-08" db="UniProtKB">
        <authorList>
            <consortium name="Ensembl"/>
        </authorList>
    </citation>
    <scope>IDENTIFICATION</scope>
</reference>
<evidence type="ECO:0000256" key="3">
    <source>
        <dbReference type="ARBA" id="ARBA00022490"/>
    </source>
</evidence>
<feature type="compositionally biased region" description="Polar residues" evidence="6">
    <location>
        <begin position="109"/>
        <end position="123"/>
    </location>
</feature>
<gene>
    <name evidence="8" type="primary">si:ch211-266i6.3</name>
</gene>
<dbReference type="AlphaFoldDB" id="A0A672YLN7"/>
<keyword evidence="3" id="KW-0963">Cytoplasm</keyword>
<feature type="region of interest" description="Disordered" evidence="6">
    <location>
        <begin position="323"/>
        <end position="364"/>
    </location>
</feature>
<keyword evidence="9" id="KW-1185">Reference proteome</keyword>
<protein>
    <submittedName>
        <fullName evidence="8">Cytoskeleton-associated protein 2-like</fullName>
    </submittedName>
</protein>
<dbReference type="PANTHER" id="PTHR16076:SF8">
    <property type="entry name" value="CYTOSKELETON-ASSOCIATED PROTEIN 2"/>
    <property type="match status" value="1"/>
</dbReference>
<proteinExistence type="inferred from homology"/>
<accession>A0A672YLN7</accession>
<evidence type="ECO:0000256" key="2">
    <source>
        <dbReference type="ARBA" id="ARBA00009468"/>
    </source>
</evidence>
<keyword evidence="4" id="KW-0597">Phosphoprotein</keyword>
<dbReference type="GO" id="GO:0015630">
    <property type="term" value="C:microtubule cytoskeleton"/>
    <property type="evidence" value="ECO:0007669"/>
    <property type="project" value="TreeGrafter"/>
</dbReference>
<sequence length="476" mass="51748">SLIRRGISKPPLKAPLQPKGKEKDQTTTKSGLLKAMEKVAPAPQSHAFTSTQASKHKKLAAEAPKPPTAAPSSKPAPGMYKGRIIQSKIGSIWKSSSSLNSEDAKPSAPKTTNQRVGNLTKSRITPAAGCSTQKPVPPRSKTVSDGATKPASRPVASRPPTGFSSARPPTRTVPTAIRSRNATAGPTKRCGTLISKPTIPATDRKASKPPVCSTLSQYRRAAETEEAKLAEWLASKGKNLKRPAMPQPEPQPEPEPIMNTTLDLLENSDVDLSINPAEGIVINLCEALEAMETPSCCNDGKFCLFFTVTDECNDVEVVDELKDENKQEEVMDEKPEDVVEKTEEEADEQELEDSLEEVDSDDDVMESTSAVRDASVVKYSVKTTPYLQSVKKTIADEVGTGSSRRKSNISDVKFLTPVRRSSRIQRKSSRLPTMLVDHDPCVSSLAELVKLDDNPNAYIYRKNPALLEDLPDEPRV</sequence>
<evidence type="ECO:0000259" key="7">
    <source>
        <dbReference type="Pfam" id="PF15297"/>
    </source>
</evidence>
<feature type="compositionally biased region" description="Acidic residues" evidence="6">
    <location>
        <begin position="342"/>
        <end position="364"/>
    </location>
</feature>
<evidence type="ECO:0000256" key="6">
    <source>
        <dbReference type="SAM" id="MobiDB-lite"/>
    </source>
</evidence>
<evidence type="ECO:0000256" key="4">
    <source>
        <dbReference type="ARBA" id="ARBA00022553"/>
    </source>
</evidence>
<reference evidence="8" key="1">
    <citation type="submission" date="2019-06" db="EMBL/GenBank/DDBJ databases">
        <authorList>
            <consortium name="Wellcome Sanger Institute Data Sharing"/>
        </authorList>
    </citation>
    <scope>NUCLEOTIDE SEQUENCE [LARGE SCALE GENOMIC DNA]</scope>
</reference>
<dbReference type="InterPro" id="IPR026165">
    <property type="entry name" value="CKAP2_fam"/>
</dbReference>
<keyword evidence="5" id="KW-0206">Cytoskeleton</keyword>
<dbReference type="Proteomes" id="UP000472271">
    <property type="component" value="Chromosome 14"/>
</dbReference>
<comment type="similarity">
    <text evidence="2">Belongs to the CKAP2 family.</text>
</comment>
<organism evidence="8 9">
    <name type="scientific">Sphaeramia orbicularis</name>
    <name type="common">orbiculate cardinalfish</name>
    <dbReference type="NCBI Taxonomy" id="375764"/>
    <lineage>
        <taxon>Eukaryota</taxon>
        <taxon>Metazoa</taxon>
        <taxon>Chordata</taxon>
        <taxon>Craniata</taxon>
        <taxon>Vertebrata</taxon>
        <taxon>Euteleostomi</taxon>
        <taxon>Actinopterygii</taxon>
        <taxon>Neopterygii</taxon>
        <taxon>Teleostei</taxon>
        <taxon>Neoteleostei</taxon>
        <taxon>Acanthomorphata</taxon>
        <taxon>Gobiaria</taxon>
        <taxon>Kurtiformes</taxon>
        <taxon>Apogonoidei</taxon>
        <taxon>Apogonidae</taxon>
        <taxon>Apogoninae</taxon>
        <taxon>Sphaeramia</taxon>
    </lineage>
</organism>
<feature type="region of interest" description="Disordered" evidence="6">
    <location>
        <begin position="1"/>
        <end position="210"/>
    </location>
</feature>